<dbReference type="OrthoDB" id="1760328at2759"/>
<organism evidence="1 2">
    <name type="scientific">Rhododendron simsii</name>
    <name type="common">Sims's rhododendron</name>
    <dbReference type="NCBI Taxonomy" id="118357"/>
    <lineage>
        <taxon>Eukaryota</taxon>
        <taxon>Viridiplantae</taxon>
        <taxon>Streptophyta</taxon>
        <taxon>Embryophyta</taxon>
        <taxon>Tracheophyta</taxon>
        <taxon>Spermatophyta</taxon>
        <taxon>Magnoliopsida</taxon>
        <taxon>eudicotyledons</taxon>
        <taxon>Gunneridae</taxon>
        <taxon>Pentapetalae</taxon>
        <taxon>asterids</taxon>
        <taxon>Ericales</taxon>
        <taxon>Ericaceae</taxon>
        <taxon>Ericoideae</taxon>
        <taxon>Rhodoreae</taxon>
        <taxon>Rhododendron</taxon>
    </lineage>
</organism>
<gene>
    <name evidence="1" type="ORF">RHSIM_Rhsim09G0097100</name>
</gene>
<evidence type="ECO:0000313" key="1">
    <source>
        <dbReference type="EMBL" id="KAF7132611.1"/>
    </source>
</evidence>
<accession>A0A834GE81</accession>
<dbReference type="EMBL" id="WJXA01000009">
    <property type="protein sequence ID" value="KAF7132611.1"/>
    <property type="molecule type" value="Genomic_DNA"/>
</dbReference>
<evidence type="ECO:0000313" key="2">
    <source>
        <dbReference type="Proteomes" id="UP000626092"/>
    </source>
</evidence>
<dbReference type="Proteomes" id="UP000626092">
    <property type="component" value="Unassembled WGS sequence"/>
</dbReference>
<name>A0A834GE81_RHOSS</name>
<proteinExistence type="predicted"/>
<dbReference type="AlphaFoldDB" id="A0A834GE81"/>
<keyword evidence="2" id="KW-1185">Reference proteome</keyword>
<protein>
    <submittedName>
        <fullName evidence="1">Uncharacterized protein</fullName>
    </submittedName>
</protein>
<sequence length="137" mass="14758">MGLTSNELNNGRIMPLKRLRYGSHKSLTAENGCFSHGIFGNQLSKTLISRTQLYILSHLASPAAITAIGAPADQGPAPSFIAAKNSGPVAVGGVIGFEKRPNTPPNLRVRSLERERERARAREKMVVIVRVDPVSGE</sequence>
<reference evidence="1" key="1">
    <citation type="submission" date="2019-11" db="EMBL/GenBank/DDBJ databases">
        <authorList>
            <person name="Liu Y."/>
            <person name="Hou J."/>
            <person name="Li T.-Q."/>
            <person name="Guan C.-H."/>
            <person name="Wu X."/>
            <person name="Wu H.-Z."/>
            <person name="Ling F."/>
            <person name="Zhang R."/>
            <person name="Shi X.-G."/>
            <person name="Ren J.-P."/>
            <person name="Chen E.-F."/>
            <person name="Sun J.-M."/>
        </authorList>
    </citation>
    <scope>NUCLEOTIDE SEQUENCE</scope>
    <source>
        <strain evidence="1">Adult_tree_wgs_1</strain>
        <tissue evidence="1">Leaves</tissue>
    </source>
</reference>
<comment type="caution">
    <text evidence="1">The sequence shown here is derived from an EMBL/GenBank/DDBJ whole genome shotgun (WGS) entry which is preliminary data.</text>
</comment>